<dbReference type="GO" id="GO:0000122">
    <property type="term" value="P:negative regulation of transcription by RNA polymerase II"/>
    <property type="evidence" value="ECO:0007669"/>
    <property type="project" value="InterPro"/>
</dbReference>
<evidence type="ECO:0000256" key="2">
    <source>
        <dbReference type="ARBA" id="ARBA00023242"/>
    </source>
</evidence>
<dbReference type="InterPro" id="IPR042225">
    <property type="entry name" value="Ncb2"/>
</dbReference>
<evidence type="ECO:0000256" key="1">
    <source>
        <dbReference type="ARBA" id="ARBA00004123"/>
    </source>
</evidence>
<gene>
    <name evidence="5" type="ORF">SARC_06480</name>
</gene>
<keyword evidence="2" id="KW-0539">Nucleus</keyword>
<evidence type="ECO:0000313" key="5">
    <source>
        <dbReference type="EMBL" id="KNC81197.1"/>
    </source>
</evidence>
<dbReference type="GeneID" id="25906984"/>
<comment type="subcellular location">
    <subcellularLocation>
        <location evidence="1">Nucleus</location>
    </subcellularLocation>
</comment>
<accession>A0A0L0FWK5</accession>
<dbReference type="eggNOG" id="KOG0871">
    <property type="taxonomic scope" value="Eukaryota"/>
</dbReference>
<dbReference type="GO" id="GO:0017054">
    <property type="term" value="C:negative cofactor 2 complex"/>
    <property type="evidence" value="ECO:0007669"/>
    <property type="project" value="InterPro"/>
</dbReference>
<feature type="region of interest" description="Disordered" evidence="3">
    <location>
        <begin position="137"/>
        <end position="168"/>
    </location>
</feature>
<name>A0A0L0FWK5_9EUKA</name>
<dbReference type="GO" id="GO:0051123">
    <property type="term" value="P:RNA polymerase II preinitiation complex assembly"/>
    <property type="evidence" value="ECO:0007669"/>
    <property type="project" value="TreeGrafter"/>
</dbReference>
<feature type="region of interest" description="Disordered" evidence="3">
    <location>
        <begin position="105"/>
        <end position="124"/>
    </location>
</feature>
<protein>
    <recommendedName>
        <fullName evidence="4">Transcription factor CBF/NF-Y/archaeal histone domain-containing protein</fullName>
    </recommendedName>
</protein>
<evidence type="ECO:0000313" key="6">
    <source>
        <dbReference type="Proteomes" id="UP000054560"/>
    </source>
</evidence>
<dbReference type="GO" id="GO:0016251">
    <property type="term" value="F:RNA polymerase II general transcription initiation factor activity"/>
    <property type="evidence" value="ECO:0007669"/>
    <property type="project" value="TreeGrafter"/>
</dbReference>
<dbReference type="InterPro" id="IPR003958">
    <property type="entry name" value="CBFA_NFYB_domain"/>
</dbReference>
<organism evidence="5 6">
    <name type="scientific">Sphaeroforma arctica JP610</name>
    <dbReference type="NCBI Taxonomy" id="667725"/>
    <lineage>
        <taxon>Eukaryota</taxon>
        <taxon>Ichthyosporea</taxon>
        <taxon>Ichthyophonida</taxon>
        <taxon>Sphaeroforma</taxon>
    </lineage>
</organism>
<dbReference type="Gene3D" id="1.10.20.10">
    <property type="entry name" value="Histone, subunit A"/>
    <property type="match status" value="1"/>
</dbReference>
<dbReference type="Proteomes" id="UP000054560">
    <property type="component" value="Unassembled WGS sequence"/>
</dbReference>
<reference evidence="5 6" key="1">
    <citation type="submission" date="2011-02" db="EMBL/GenBank/DDBJ databases">
        <title>The Genome Sequence of Sphaeroforma arctica JP610.</title>
        <authorList>
            <consortium name="The Broad Institute Genome Sequencing Platform"/>
            <person name="Russ C."/>
            <person name="Cuomo C."/>
            <person name="Young S.K."/>
            <person name="Zeng Q."/>
            <person name="Gargeya S."/>
            <person name="Alvarado L."/>
            <person name="Berlin A."/>
            <person name="Chapman S.B."/>
            <person name="Chen Z."/>
            <person name="Freedman E."/>
            <person name="Gellesch M."/>
            <person name="Goldberg J."/>
            <person name="Griggs A."/>
            <person name="Gujja S."/>
            <person name="Heilman E."/>
            <person name="Heiman D."/>
            <person name="Howarth C."/>
            <person name="Mehta T."/>
            <person name="Neiman D."/>
            <person name="Pearson M."/>
            <person name="Roberts A."/>
            <person name="Saif S."/>
            <person name="Shea T."/>
            <person name="Shenoy N."/>
            <person name="Sisk P."/>
            <person name="Stolte C."/>
            <person name="Sykes S."/>
            <person name="White J."/>
            <person name="Yandava C."/>
            <person name="Burger G."/>
            <person name="Gray M.W."/>
            <person name="Holland P.W.H."/>
            <person name="King N."/>
            <person name="Lang F.B.F."/>
            <person name="Roger A.J."/>
            <person name="Ruiz-Trillo I."/>
            <person name="Haas B."/>
            <person name="Nusbaum C."/>
            <person name="Birren B."/>
        </authorList>
    </citation>
    <scope>NUCLEOTIDE SEQUENCE [LARGE SCALE GENOMIC DNA]</scope>
    <source>
        <strain evidence="5 6">JP610</strain>
    </source>
</reference>
<proteinExistence type="predicted"/>
<dbReference type="EMBL" id="KQ242059">
    <property type="protein sequence ID" value="KNC81197.1"/>
    <property type="molecule type" value="Genomic_DNA"/>
</dbReference>
<dbReference type="PANTHER" id="PTHR46138">
    <property type="entry name" value="PROTEIN DR1"/>
    <property type="match status" value="1"/>
</dbReference>
<dbReference type="AlphaFoldDB" id="A0A0L0FWK5"/>
<dbReference type="Pfam" id="PF00808">
    <property type="entry name" value="CBFD_NFYB_HMF"/>
    <property type="match status" value="1"/>
</dbReference>
<evidence type="ECO:0000259" key="4">
    <source>
        <dbReference type="Pfam" id="PF00808"/>
    </source>
</evidence>
<dbReference type="STRING" id="667725.A0A0L0FWK5"/>
<dbReference type="CDD" id="cd22905">
    <property type="entry name" value="HFD_Dr1"/>
    <property type="match status" value="1"/>
</dbReference>
<dbReference type="RefSeq" id="XP_014155099.1">
    <property type="nucleotide sequence ID" value="XM_014299624.1"/>
</dbReference>
<dbReference type="SUPFAM" id="SSF47113">
    <property type="entry name" value="Histone-fold"/>
    <property type="match status" value="1"/>
</dbReference>
<dbReference type="InterPro" id="IPR009072">
    <property type="entry name" value="Histone-fold"/>
</dbReference>
<evidence type="ECO:0000256" key="3">
    <source>
        <dbReference type="SAM" id="MobiDB-lite"/>
    </source>
</evidence>
<keyword evidence="6" id="KW-1185">Reference proteome</keyword>
<dbReference type="OrthoDB" id="601405at2759"/>
<feature type="domain" description="Transcription factor CBF/NF-Y/archaeal histone" evidence="4">
    <location>
        <begin position="18"/>
        <end position="46"/>
    </location>
</feature>
<dbReference type="PANTHER" id="PTHR46138:SF1">
    <property type="entry name" value="PROTEIN DR1"/>
    <property type="match status" value="1"/>
</dbReference>
<dbReference type="GO" id="GO:0046982">
    <property type="term" value="F:protein heterodimerization activity"/>
    <property type="evidence" value="ECO:0007669"/>
    <property type="project" value="InterPro"/>
</dbReference>
<sequence length="168" mass="18014">MTDTAATVYKIIKELMPNEFIHLIASESNEVCGQSGKKTIGPDHVIEGLKNLGFQHYLANVNSVLEDHKEEKTIRSKKKAKGKHSGVSAEELLAQQRALFAKARARSDSQVGPALNDSAPASLNSLAATPAGTVSAVSGAEATVPEAQTHMPAPSLLKKEYDEDEDYD</sequence>
<dbReference type="GO" id="GO:0017025">
    <property type="term" value="F:TBP-class protein binding"/>
    <property type="evidence" value="ECO:0007669"/>
    <property type="project" value="TreeGrafter"/>
</dbReference>